<dbReference type="Proteomes" id="UP001145742">
    <property type="component" value="Unassembled WGS sequence"/>
</dbReference>
<protein>
    <submittedName>
        <fullName evidence="1">Uncharacterized protein</fullName>
    </submittedName>
</protein>
<sequence length="240" mass="27931">MGPCLRSIMTPRTAVGEAPQQVKSDDPSSLVSTDLLVQFTIKLQHRFNHISVSNRDYSGIRLKQLMKLEVLHFGHNNPLKYYKLDTDWLESSQTEKDLGVCIDWKLNMIQQCAQVAKKANGILACLRNSVASRMREVILPLYSALVRPHLEYCVQFWAHQFRKDIEVLEWVQRGITRLVKGHKPYEERLRELELFILEKRRLRGNLINLCNCRKEGCSQLVKLSRFGVTHLITDHLFIFT</sequence>
<proteinExistence type="predicted"/>
<evidence type="ECO:0000313" key="1">
    <source>
        <dbReference type="EMBL" id="KAJ7414402.1"/>
    </source>
</evidence>
<organism evidence="1 2">
    <name type="scientific">Willisornis vidua</name>
    <name type="common">Xingu scale-backed antbird</name>
    <dbReference type="NCBI Taxonomy" id="1566151"/>
    <lineage>
        <taxon>Eukaryota</taxon>
        <taxon>Metazoa</taxon>
        <taxon>Chordata</taxon>
        <taxon>Craniata</taxon>
        <taxon>Vertebrata</taxon>
        <taxon>Euteleostomi</taxon>
        <taxon>Archelosauria</taxon>
        <taxon>Archosauria</taxon>
        <taxon>Dinosauria</taxon>
        <taxon>Saurischia</taxon>
        <taxon>Theropoda</taxon>
        <taxon>Coelurosauria</taxon>
        <taxon>Aves</taxon>
        <taxon>Neognathae</taxon>
        <taxon>Neoaves</taxon>
        <taxon>Telluraves</taxon>
        <taxon>Australaves</taxon>
        <taxon>Passeriformes</taxon>
        <taxon>Thamnophilidae</taxon>
        <taxon>Willisornis</taxon>
    </lineage>
</organism>
<keyword evidence="2" id="KW-1185">Reference proteome</keyword>
<comment type="caution">
    <text evidence="1">The sequence shown here is derived from an EMBL/GenBank/DDBJ whole genome shotgun (WGS) entry which is preliminary data.</text>
</comment>
<reference evidence="1" key="1">
    <citation type="submission" date="2019-10" db="EMBL/GenBank/DDBJ databases">
        <authorList>
            <person name="Soares A.E.R."/>
            <person name="Aleixo A."/>
            <person name="Schneider P."/>
            <person name="Miyaki C.Y."/>
            <person name="Schneider M.P."/>
            <person name="Mello C."/>
            <person name="Vasconcelos A.T.R."/>
        </authorList>
    </citation>
    <scope>NUCLEOTIDE SEQUENCE</scope>
    <source>
        <tissue evidence="1">Muscle</tissue>
    </source>
</reference>
<gene>
    <name evidence="1" type="ORF">WISP_84381</name>
</gene>
<evidence type="ECO:0000313" key="2">
    <source>
        <dbReference type="Proteomes" id="UP001145742"/>
    </source>
</evidence>
<name>A0ABQ9D3J5_9PASS</name>
<dbReference type="PRINTS" id="PR01345">
    <property type="entry name" value="CERVTRCPTASE"/>
</dbReference>
<dbReference type="EMBL" id="WHWB01034063">
    <property type="protein sequence ID" value="KAJ7414402.1"/>
    <property type="molecule type" value="Genomic_DNA"/>
</dbReference>
<dbReference type="PANTHER" id="PTHR33332">
    <property type="entry name" value="REVERSE TRANSCRIPTASE DOMAIN-CONTAINING PROTEIN"/>
    <property type="match status" value="1"/>
</dbReference>
<accession>A0ABQ9D3J5</accession>